<organism evidence="9">
    <name type="scientific">Cyberlindnera fabianii</name>
    <name type="common">Yeast</name>
    <name type="synonym">Hansenula fabianii</name>
    <dbReference type="NCBI Taxonomy" id="36022"/>
    <lineage>
        <taxon>Eukaryota</taxon>
        <taxon>Fungi</taxon>
        <taxon>Dikarya</taxon>
        <taxon>Ascomycota</taxon>
        <taxon>Saccharomycotina</taxon>
        <taxon>Saccharomycetes</taxon>
        <taxon>Phaffomycetales</taxon>
        <taxon>Phaffomycetaceae</taxon>
        <taxon>Cyberlindnera</taxon>
    </lineage>
</organism>
<protein>
    <submittedName>
        <fullName evidence="9">CYFA0S02e02916g1_1</fullName>
    </submittedName>
</protein>
<evidence type="ECO:0000256" key="4">
    <source>
        <dbReference type="ARBA" id="ARBA00022989"/>
    </source>
</evidence>
<dbReference type="PROSITE" id="PS51382">
    <property type="entry name" value="SPX"/>
    <property type="match status" value="1"/>
</dbReference>
<feature type="compositionally biased region" description="Low complexity" evidence="6">
    <location>
        <begin position="581"/>
        <end position="591"/>
    </location>
</feature>
<accession>A0A061ALZ6</accession>
<dbReference type="OMA" id="FAFKQNA"/>
<dbReference type="GO" id="GO:0033254">
    <property type="term" value="C:vacuolar transporter chaperone complex"/>
    <property type="evidence" value="ECO:0007669"/>
    <property type="project" value="TreeGrafter"/>
</dbReference>
<dbReference type="GO" id="GO:0006799">
    <property type="term" value="P:polyphosphate biosynthetic process"/>
    <property type="evidence" value="ECO:0007669"/>
    <property type="project" value="UniProtKB-ARBA"/>
</dbReference>
<evidence type="ECO:0000313" key="9">
    <source>
        <dbReference type="EMBL" id="CDR38546.1"/>
    </source>
</evidence>
<dbReference type="EMBL" id="MPUK01000008">
    <property type="protein sequence ID" value="ONH66255.1"/>
    <property type="molecule type" value="Genomic_DNA"/>
</dbReference>
<keyword evidence="3 7" id="KW-0812">Transmembrane</keyword>
<evidence type="ECO:0000256" key="7">
    <source>
        <dbReference type="SAM" id="Phobius"/>
    </source>
</evidence>
<sequence length="831" mass="93480">MKFGTQLKSKSVPEWKSYNIDYNDLKHRIRIATEVTHKNDAFLKDLRNAFIDQIDMVNLFLHSKMGEVKRRIVYVENTVEQLEAHQNSNDSHPDLRIYDGLENDLNKLSSDLQKLSRFIVLQKTGLRKLLKKYTKYSGDGGELNMEINKYMIKNTNSFIYIDLTGFYLELALIYDLIRAQQTAADSPSSSASHRRSVSGNASYLLSNNAGPLAELSIDERFDFDAVKNGTQKQTFLVHYDNLTELKLLLLSQFYFIDQSVTHERKNLQLQRQKSSYSFRQLIERRSSVEDLNQKKGDHKRKLDPEIHEGIDERAEDIYRSNSIYINNTDELAKNDMTIIYMDDPKNMHSIKTDADPGLLLTDTSSKKSLLISAIGGLRKASSAVLNDEAFINDLLNSCENSETYETFVERHADFSESLNSLERISIEWLFSSHIKPLVKSNCNRARFTSNSNHNEKSKIQSWITLTSNIKFSTTDLNTNSWTESNISDSKEFPYALLEVRYSAHSTSHKLPPELKSLLSSHLIHKIENTFSALTYNLLSSNTLSFQPSWAQYFGESPTDIRKNPPRPVRQKRPKTSARTDSSLSLSAVSESSGDKGQGSVSAESSQFRYWNEFDNGSEGEDGAAFFVEVDSGDDQLLSGATMEYLYKIANTVASFIHEKVPFMAQEDDVTVTASTDGIHDGLLSPRLGSYAAYGATNGANYPTSGSTRMENSDLESMYADENGIMRTKKAHDYVRSFMSISSASLAILLVALACGATASLLSWGNVSINALVILFLVFTYFASMSLSIVSIGFIMAVDEESRKIWQITFVWFAFVVVTLLTVGGTVALFGL</sequence>
<gene>
    <name evidence="10" type="ORF">BON22_4149</name>
    <name evidence="9" type="ORF">CYFA0S_02e02916g</name>
</gene>
<dbReference type="InterPro" id="IPR004331">
    <property type="entry name" value="SPX_dom"/>
</dbReference>
<name>A0A061ALZ6_CYBFA</name>
<dbReference type="GO" id="GO:0007034">
    <property type="term" value="P:vacuolar transport"/>
    <property type="evidence" value="ECO:0007669"/>
    <property type="project" value="TreeGrafter"/>
</dbReference>
<reference evidence="11" key="2">
    <citation type="journal article" date="2017" name="Genome Announc.">
        <title>Genome sequences of Cyberlindnera fabianii 65, Pichia kudriavzevii 129, and Saccharomyces cerevisiae 131 isolated from fermented masau fruits in Zimbabwe.</title>
        <authorList>
            <person name="van Rijswijck I.M.H."/>
            <person name="Derks M.F.L."/>
            <person name="Abee T."/>
            <person name="de Ridder D."/>
            <person name="Smid E.J."/>
        </authorList>
    </citation>
    <scope>NUCLEOTIDE SEQUENCE [LARGE SCALE GENOMIC DNA]</scope>
    <source>
        <strain evidence="11">65</strain>
    </source>
</reference>
<dbReference type="Proteomes" id="UP000189513">
    <property type="component" value="Unassembled WGS sequence"/>
</dbReference>
<keyword evidence="4 7" id="KW-1133">Transmembrane helix</keyword>
<feature type="transmembrane region" description="Helical" evidence="7">
    <location>
        <begin position="809"/>
        <end position="829"/>
    </location>
</feature>
<dbReference type="VEuPathDB" id="FungiDB:BON22_4149"/>
<reference evidence="10" key="3">
    <citation type="submission" date="2017-01" db="EMBL/GenBank/DDBJ databases">
        <authorList>
            <person name="Mah S.A."/>
            <person name="Swanson W.J."/>
            <person name="Moy G.W."/>
            <person name="Vacquier V.D."/>
        </authorList>
    </citation>
    <scope>NUCLEOTIDE SEQUENCE [LARGE SCALE GENOMIC DNA]</scope>
    <source>
        <strain evidence="10">65</strain>
    </source>
</reference>
<feature type="region of interest" description="Disordered" evidence="6">
    <location>
        <begin position="556"/>
        <end position="601"/>
    </location>
</feature>
<dbReference type="OrthoDB" id="5588846at2759"/>
<evidence type="ECO:0000259" key="8">
    <source>
        <dbReference type="PROSITE" id="PS51382"/>
    </source>
</evidence>
<dbReference type="PANTHER" id="PTHR46140:SF1">
    <property type="entry name" value="VACUOLAR TRANSPORTER CHAPERONE COMPLEX SUBUNIT 4-RELATED"/>
    <property type="match status" value="1"/>
</dbReference>
<dbReference type="GO" id="GO:0000329">
    <property type="term" value="C:fungal-type vacuole membrane"/>
    <property type="evidence" value="ECO:0007669"/>
    <property type="project" value="TreeGrafter"/>
</dbReference>
<dbReference type="InterPro" id="IPR042267">
    <property type="entry name" value="VTC_sf"/>
</dbReference>
<dbReference type="GO" id="GO:0042144">
    <property type="term" value="P:vacuole fusion, non-autophagic"/>
    <property type="evidence" value="ECO:0007669"/>
    <property type="project" value="TreeGrafter"/>
</dbReference>
<dbReference type="CDD" id="cd14474">
    <property type="entry name" value="SPX_YDR089W"/>
    <property type="match status" value="1"/>
</dbReference>
<dbReference type="GO" id="GO:0016237">
    <property type="term" value="P:microautophagy"/>
    <property type="evidence" value="ECO:0007669"/>
    <property type="project" value="TreeGrafter"/>
</dbReference>
<keyword evidence="5 7" id="KW-0472">Membrane</keyword>
<evidence type="ECO:0000256" key="5">
    <source>
        <dbReference type="ARBA" id="ARBA00023136"/>
    </source>
</evidence>
<feature type="transmembrane region" description="Helical" evidence="7">
    <location>
        <begin position="770"/>
        <end position="797"/>
    </location>
</feature>
<dbReference type="Gene3D" id="3.20.100.30">
    <property type="entry name" value="VTC, catalytic tunnel domain"/>
    <property type="match status" value="1"/>
</dbReference>
<evidence type="ECO:0000256" key="2">
    <source>
        <dbReference type="ARBA" id="ARBA00022554"/>
    </source>
</evidence>
<dbReference type="InterPro" id="IPR051572">
    <property type="entry name" value="VTC_Complex_Subunit"/>
</dbReference>
<evidence type="ECO:0000256" key="3">
    <source>
        <dbReference type="ARBA" id="ARBA00022692"/>
    </source>
</evidence>
<evidence type="ECO:0000313" key="10">
    <source>
        <dbReference type="EMBL" id="ONH66255.1"/>
    </source>
</evidence>
<evidence type="ECO:0000313" key="11">
    <source>
        <dbReference type="Proteomes" id="UP000189513"/>
    </source>
</evidence>
<dbReference type="EMBL" id="LK052887">
    <property type="protein sequence ID" value="CDR38546.1"/>
    <property type="molecule type" value="Genomic_DNA"/>
</dbReference>
<keyword evidence="2" id="KW-0926">Vacuole</keyword>
<evidence type="ECO:0000256" key="1">
    <source>
        <dbReference type="ARBA" id="ARBA00004128"/>
    </source>
</evidence>
<dbReference type="AlphaFoldDB" id="A0A061ALZ6"/>
<evidence type="ECO:0000256" key="6">
    <source>
        <dbReference type="SAM" id="MobiDB-lite"/>
    </source>
</evidence>
<dbReference type="PANTHER" id="PTHR46140">
    <property type="entry name" value="VACUOLAR TRANSPORTER CHAPERONE 1-RELATED"/>
    <property type="match status" value="1"/>
</dbReference>
<proteinExistence type="predicted"/>
<comment type="subcellular location">
    <subcellularLocation>
        <location evidence="1">Vacuole membrane</location>
        <topology evidence="1">Multi-pass membrane protein</topology>
    </subcellularLocation>
</comment>
<dbReference type="STRING" id="36022.A0A061ALZ6"/>
<feature type="domain" description="SPX" evidence="8">
    <location>
        <begin position="1"/>
        <end position="147"/>
    </location>
</feature>
<feature type="transmembrane region" description="Helical" evidence="7">
    <location>
        <begin position="745"/>
        <end position="764"/>
    </location>
</feature>
<keyword evidence="11" id="KW-1185">Reference proteome</keyword>
<reference evidence="9" key="1">
    <citation type="journal article" date="2014" name="Genome Announc.">
        <title>Genome sequence of the yeast Cyberlindnera fabianii (Hansenula fabianii).</title>
        <authorList>
            <person name="Freel K.C."/>
            <person name="Sarilar V."/>
            <person name="Neuveglise C."/>
            <person name="Devillers H."/>
            <person name="Friedrich A."/>
            <person name="Schacherer J."/>
        </authorList>
    </citation>
    <scope>NUCLEOTIDE SEQUENCE</scope>
    <source>
        <strain evidence="9">YJS4271</strain>
    </source>
</reference>